<sequence>MITEQLCGAESLLIMEVGLQGVARWCYIGMRKSKAVLANSFLFIKQVTLLEYLWVRKGIRHGREQWQYFNSQRACMELQGIRLEFYGHCRDREGSEGVFASQMRVEVKQATFVALQGNVSSCLGVLIPSSLLKRTA</sequence>
<gene>
    <name evidence="1" type="ORF">GOP47_0001312</name>
</gene>
<accession>A0A9D4V851</accession>
<dbReference type="AlphaFoldDB" id="A0A9D4V851"/>
<reference evidence="1" key="1">
    <citation type="submission" date="2021-01" db="EMBL/GenBank/DDBJ databases">
        <title>Adiantum capillus-veneris genome.</title>
        <authorList>
            <person name="Fang Y."/>
            <person name="Liao Q."/>
        </authorList>
    </citation>
    <scope>NUCLEOTIDE SEQUENCE</scope>
    <source>
        <strain evidence="1">H3</strain>
        <tissue evidence="1">Leaf</tissue>
    </source>
</reference>
<evidence type="ECO:0000313" key="2">
    <source>
        <dbReference type="Proteomes" id="UP000886520"/>
    </source>
</evidence>
<protein>
    <submittedName>
        <fullName evidence="1">Uncharacterized protein</fullName>
    </submittedName>
</protein>
<comment type="caution">
    <text evidence="1">The sequence shown here is derived from an EMBL/GenBank/DDBJ whole genome shotgun (WGS) entry which is preliminary data.</text>
</comment>
<keyword evidence="2" id="KW-1185">Reference proteome</keyword>
<organism evidence="1 2">
    <name type="scientific">Adiantum capillus-veneris</name>
    <name type="common">Maidenhair fern</name>
    <dbReference type="NCBI Taxonomy" id="13818"/>
    <lineage>
        <taxon>Eukaryota</taxon>
        <taxon>Viridiplantae</taxon>
        <taxon>Streptophyta</taxon>
        <taxon>Embryophyta</taxon>
        <taxon>Tracheophyta</taxon>
        <taxon>Polypodiopsida</taxon>
        <taxon>Polypodiidae</taxon>
        <taxon>Polypodiales</taxon>
        <taxon>Pteridineae</taxon>
        <taxon>Pteridaceae</taxon>
        <taxon>Vittarioideae</taxon>
        <taxon>Adiantum</taxon>
    </lineage>
</organism>
<proteinExistence type="predicted"/>
<name>A0A9D4V851_ADICA</name>
<dbReference type="EMBL" id="JABFUD020000003">
    <property type="protein sequence ID" value="KAI5081569.1"/>
    <property type="molecule type" value="Genomic_DNA"/>
</dbReference>
<evidence type="ECO:0000313" key="1">
    <source>
        <dbReference type="EMBL" id="KAI5081569.1"/>
    </source>
</evidence>
<dbReference type="Proteomes" id="UP000886520">
    <property type="component" value="Chromosome 2"/>
</dbReference>